<name>A0A126ZXR0_9MICC</name>
<dbReference type="Gene3D" id="3.20.20.140">
    <property type="entry name" value="Metal-dependent hydrolases"/>
    <property type="match status" value="1"/>
</dbReference>
<protein>
    <recommendedName>
        <fullName evidence="3">Cytosolic protein</fullName>
    </recommendedName>
</protein>
<dbReference type="InterPro" id="IPR032466">
    <property type="entry name" value="Metal_Hydrolase"/>
</dbReference>
<dbReference type="KEGG" id="satk:SA2016_1269"/>
<dbReference type="RefSeq" id="WP_066496692.1">
    <property type="nucleotide sequence ID" value="NZ_BJMO01000065.1"/>
</dbReference>
<gene>
    <name evidence="1" type="ORF">SA2016_1269</name>
</gene>
<proteinExistence type="predicted"/>
<reference evidence="1 2" key="1">
    <citation type="submission" date="2016-02" db="EMBL/GenBank/DDBJ databases">
        <title>Complete genome of Sinomonas atrocyanea KCTC 3377.</title>
        <authorList>
            <person name="Kim K.M."/>
        </authorList>
    </citation>
    <scope>NUCLEOTIDE SEQUENCE [LARGE SCALE GENOMIC DNA]</scope>
    <source>
        <strain evidence="1 2">KCTC 3377</strain>
    </source>
</reference>
<sequence length="309" mass="33464">MLKPEGHEPVTIDDPEVAAMLDGAVDLHVHPSPSPFPRRLPIAEAAWQAHEAGFRAILVKSHHHSMVTDIRAASEALGGLPIPVVSGVALNNYVGGLNPYAAELALAQGGRMVWFPTISSHAHICVHEAEGQNMRFPTNNLGLRHTTEIGILDAEGALKPEVLDILEVIKAHDAIMSCGHLDADQTERLIEQASSMGIKRILVNHPNFVIGAEPERVRRWVGLGARIEHSICQYDDRTSFYQWGLDTLLGFVQAAGVENTLLGSDLGQANNPLPVDAYARMVRGLLDAGVSKEDVRRLIADNPADLLGI</sequence>
<dbReference type="Proteomes" id="UP000070134">
    <property type="component" value="Chromosome"/>
</dbReference>
<dbReference type="AlphaFoldDB" id="A0A126ZXR0"/>
<dbReference type="EMBL" id="CP014518">
    <property type="protein sequence ID" value="AMM31949.1"/>
    <property type="molecule type" value="Genomic_DNA"/>
</dbReference>
<dbReference type="STRING" id="37927.SA2016_1269"/>
<dbReference type="InterPro" id="IPR046249">
    <property type="entry name" value="DUF6282"/>
</dbReference>
<accession>A0A126ZXR0</accession>
<organism evidence="1 2">
    <name type="scientific">Sinomonas atrocyanea</name>
    <dbReference type="NCBI Taxonomy" id="37927"/>
    <lineage>
        <taxon>Bacteria</taxon>
        <taxon>Bacillati</taxon>
        <taxon>Actinomycetota</taxon>
        <taxon>Actinomycetes</taxon>
        <taxon>Micrococcales</taxon>
        <taxon>Micrococcaceae</taxon>
        <taxon>Sinomonas</taxon>
    </lineage>
</organism>
<evidence type="ECO:0008006" key="3">
    <source>
        <dbReference type="Google" id="ProtNLM"/>
    </source>
</evidence>
<dbReference type="OrthoDB" id="9789440at2"/>
<dbReference type="Pfam" id="PF19799">
    <property type="entry name" value="DUF6282"/>
    <property type="match status" value="1"/>
</dbReference>
<keyword evidence="2" id="KW-1185">Reference proteome</keyword>
<evidence type="ECO:0000313" key="1">
    <source>
        <dbReference type="EMBL" id="AMM31949.1"/>
    </source>
</evidence>
<dbReference type="SUPFAM" id="SSF51556">
    <property type="entry name" value="Metallo-dependent hydrolases"/>
    <property type="match status" value="1"/>
</dbReference>
<evidence type="ECO:0000313" key="2">
    <source>
        <dbReference type="Proteomes" id="UP000070134"/>
    </source>
</evidence>